<evidence type="ECO:0000259" key="2">
    <source>
        <dbReference type="Pfam" id="PF00535"/>
    </source>
</evidence>
<dbReference type="GO" id="GO:0016740">
    <property type="term" value="F:transferase activity"/>
    <property type="evidence" value="ECO:0007669"/>
    <property type="project" value="UniProtKB-KW"/>
</dbReference>
<dbReference type="PANTHER" id="PTHR48090">
    <property type="entry name" value="UNDECAPRENYL-PHOSPHATE 4-DEOXY-4-FORMAMIDO-L-ARABINOSE TRANSFERASE-RELATED"/>
    <property type="match status" value="1"/>
</dbReference>
<name>A0A0F3GM67_9BACT</name>
<dbReference type="PANTHER" id="PTHR48090:SF6">
    <property type="entry name" value="SLR5056 PROTEIN"/>
    <property type="match status" value="1"/>
</dbReference>
<dbReference type="Pfam" id="PF00535">
    <property type="entry name" value="Glycos_transf_2"/>
    <property type="match status" value="1"/>
</dbReference>
<reference evidence="3 4" key="1">
    <citation type="submission" date="2015-02" db="EMBL/GenBank/DDBJ databases">
        <title>Single-cell genomics of uncultivated deep-branching MTB reveals a conserved set of magnetosome genes.</title>
        <authorList>
            <person name="Kolinko S."/>
            <person name="Richter M."/>
            <person name="Glockner F.O."/>
            <person name="Brachmann A."/>
            <person name="Schuler D."/>
        </authorList>
    </citation>
    <scope>NUCLEOTIDE SEQUENCE [LARGE SCALE GENOMIC DNA]</scope>
    <source>
        <strain evidence="3">TM-1</strain>
    </source>
</reference>
<sequence>MVKTAVVIPAYKVADKIEAVIRSIPASIDTIIVVDDKCPQRSGDVAAATEGQGNNRLVVLYNDVNMGVGGAVVSGLKKALALQCDIIVKMDGDGQMDAAYIDELIAPLISGEADYTKGNRFMNFTALKAMPKVRLFGNSVLSFLLKISSGYWNIIDPTNGYTAIHRRAIEKLNLDRIAQRYFFESDMLINLNIINAVVRDVDIPARYGDEKSSLSILRTSLEFPPRLLRGFIRRIFFKYFLYDFNMASIYIIIGLPMFIFGVVFGVVEWMDSIINATVKTSGTIMLVALPIIVSFQMLLQAIAIDIDSVPKKDR</sequence>
<dbReference type="Gene3D" id="3.90.550.10">
    <property type="entry name" value="Spore Coat Polysaccharide Biosynthesis Protein SpsA, Chain A"/>
    <property type="match status" value="1"/>
</dbReference>
<dbReference type="Proteomes" id="UP000033423">
    <property type="component" value="Unassembled WGS sequence"/>
</dbReference>
<keyword evidence="1" id="KW-0812">Transmembrane</keyword>
<proteinExistence type="predicted"/>
<evidence type="ECO:0000313" key="4">
    <source>
        <dbReference type="Proteomes" id="UP000033423"/>
    </source>
</evidence>
<dbReference type="InterPro" id="IPR029044">
    <property type="entry name" value="Nucleotide-diphossugar_trans"/>
</dbReference>
<evidence type="ECO:0000256" key="1">
    <source>
        <dbReference type="SAM" id="Phobius"/>
    </source>
</evidence>
<accession>A0A0F3GM67</accession>
<gene>
    <name evidence="3" type="ORF">MBAV_004726</name>
</gene>
<protein>
    <submittedName>
        <fullName evidence="3">Glycosyl transferase family protein</fullName>
    </submittedName>
</protein>
<organism evidence="3 4">
    <name type="scientific">Candidatus Magnetobacterium bavaricum</name>
    <dbReference type="NCBI Taxonomy" id="29290"/>
    <lineage>
        <taxon>Bacteria</taxon>
        <taxon>Pseudomonadati</taxon>
        <taxon>Nitrospirota</taxon>
        <taxon>Thermodesulfovibrionia</taxon>
        <taxon>Thermodesulfovibrionales</taxon>
        <taxon>Candidatus Magnetobacteriaceae</taxon>
        <taxon>Candidatus Magnetobacterium</taxon>
    </lineage>
</organism>
<dbReference type="InterPro" id="IPR001173">
    <property type="entry name" value="Glyco_trans_2-like"/>
</dbReference>
<feature type="transmembrane region" description="Helical" evidence="1">
    <location>
        <begin position="239"/>
        <end position="264"/>
    </location>
</feature>
<dbReference type="EMBL" id="LACI01002053">
    <property type="protein sequence ID" value="KJU83074.1"/>
    <property type="molecule type" value="Genomic_DNA"/>
</dbReference>
<dbReference type="AlphaFoldDB" id="A0A0F3GM67"/>
<keyword evidence="4" id="KW-1185">Reference proteome</keyword>
<feature type="transmembrane region" description="Helical" evidence="1">
    <location>
        <begin position="284"/>
        <end position="304"/>
    </location>
</feature>
<dbReference type="InterPro" id="IPR050256">
    <property type="entry name" value="Glycosyltransferase_2"/>
</dbReference>
<keyword evidence="1" id="KW-1133">Transmembrane helix</keyword>
<keyword evidence="3" id="KW-0808">Transferase</keyword>
<dbReference type="CDD" id="cd04179">
    <property type="entry name" value="DPM_DPG-synthase_like"/>
    <property type="match status" value="1"/>
</dbReference>
<keyword evidence="1" id="KW-0472">Membrane</keyword>
<feature type="domain" description="Glycosyltransferase 2-like" evidence="2">
    <location>
        <begin position="6"/>
        <end position="172"/>
    </location>
</feature>
<evidence type="ECO:0000313" key="3">
    <source>
        <dbReference type="EMBL" id="KJU83074.1"/>
    </source>
</evidence>
<comment type="caution">
    <text evidence="3">The sequence shown here is derived from an EMBL/GenBank/DDBJ whole genome shotgun (WGS) entry which is preliminary data.</text>
</comment>
<dbReference type="SUPFAM" id="SSF53448">
    <property type="entry name" value="Nucleotide-diphospho-sugar transferases"/>
    <property type="match status" value="1"/>
</dbReference>